<feature type="compositionally biased region" description="Polar residues" evidence="1">
    <location>
        <begin position="164"/>
        <end position="173"/>
    </location>
</feature>
<dbReference type="SUPFAM" id="SSF46774">
    <property type="entry name" value="ARID-like"/>
    <property type="match status" value="2"/>
</dbReference>
<dbReference type="Gene3D" id="1.10.150.60">
    <property type="entry name" value="ARID DNA-binding domain"/>
    <property type="match status" value="2"/>
</dbReference>
<dbReference type="EMBL" id="QEFC01000552">
    <property type="protein sequence ID" value="KAE9463801.1"/>
    <property type="molecule type" value="Genomic_DNA"/>
</dbReference>
<dbReference type="SMART" id="SM00501">
    <property type="entry name" value="BRIGHT"/>
    <property type="match status" value="1"/>
</dbReference>
<comment type="caution">
    <text evidence="3">The sequence shown here is derived from an EMBL/GenBank/DDBJ whole genome shotgun (WGS) entry which is preliminary data.</text>
</comment>
<sequence length="622" mass="68580">MEHELRGSTLEVPVLGDKELDLHGLFVEVTSRGGIHKVVEDRKLDEVVAAFPETKDADSLLRIYQSLLLHYEQLHFSGTQPVSSAALDSDKPVARPRYPILEGKEVDLHKLFVEVTSRGGINKVREEKMSGQIQLPTAARDVLVRERRLSDLSAPSPGSDREQAPNQSQNATPLNPPSTGCCPFTPYLKVDFSVSQPSLSAGRVPLGEVFQQGQQPFVEAPNVAIQQMEPNYLLSHGQPAAEPQVLSSQHGGLNNSYQSLPQSFESLYLGQFTSPLSQISPAGTNLVQDLVIWRPPSEVAHVSPSQQGMLNIPDTSMNSLARLPGVQCTLGLMPHNFPSTWQPMPSIMRYPIHGVSGQGQPSFQPRFLSSQQGGLVNSFSYMPNLYESSYLGQYLNTLGQISPSAGTNLVQDLVIPRLQWAEVHVSAPQHRMPKRSDNLMNTSSGQLGVQYTEVMPRSFHSNAYEPHLTTRIGPAQYSRDGWSIPPAVPRIAPSTSFAAAGVLERKISEQEKNRTAANEQARLWRPKPSSNMLSKEQTTQEENKAIEYEEIEPQAEGVGDNFSGLHWIGEDTANTDIHTRLSTGGGQGRYQESYNEALEESRALREIREKSLQEASQKSPPS</sequence>
<dbReference type="Pfam" id="PF01388">
    <property type="entry name" value="ARID"/>
    <property type="match status" value="2"/>
</dbReference>
<proteinExistence type="predicted"/>
<evidence type="ECO:0000256" key="1">
    <source>
        <dbReference type="SAM" id="MobiDB-lite"/>
    </source>
</evidence>
<dbReference type="SMART" id="SM01014">
    <property type="entry name" value="ARID"/>
    <property type="match status" value="1"/>
</dbReference>
<feature type="domain" description="ARID" evidence="2">
    <location>
        <begin position="1"/>
        <end position="76"/>
    </location>
</feature>
<reference evidence="3 4" key="1">
    <citation type="journal article" date="2019" name="Genome Biol. Evol.">
        <title>The Rhododendron genome and chromosomal organization provide insight into shared whole-genome duplications across the heath family (Ericaceae).</title>
        <authorList>
            <person name="Soza V.L."/>
            <person name="Lindsley D."/>
            <person name="Waalkes A."/>
            <person name="Ramage E."/>
            <person name="Patwardhan R.P."/>
            <person name="Burton J.N."/>
            <person name="Adey A."/>
            <person name="Kumar A."/>
            <person name="Qiu R."/>
            <person name="Shendure J."/>
            <person name="Hall B."/>
        </authorList>
    </citation>
    <scope>NUCLEOTIDE SEQUENCE [LARGE SCALE GENOMIC DNA]</scope>
    <source>
        <strain evidence="3">RSF 1966-606</strain>
    </source>
</reference>
<feature type="region of interest" description="Disordered" evidence="1">
    <location>
        <begin position="577"/>
        <end position="601"/>
    </location>
</feature>
<evidence type="ECO:0000259" key="2">
    <source>
        <dbReference type="PROSITE" id="PS51011"/>
    </source>
</evidence>
<name>A0A6A4M5N6_9ERIC</name>
<accession>A0A6A4M5N6</accession>
<dbReference type="PANTHER" id="PTHR46691">
    <property type="entry name" value="HIGH MOBILITY GROUP B PROTEIN 9"/>
    <property type="match status" value="1"/>
</dbReference>
<dbReference type="AlphaFoldDB" id="A0A6A4M5N6"/>
<feature type="region of interest" description="Disordered" evidence="1">
    <location>
        <begin position="151"/>
        <end position="178"/>
    </location>
</feature>
<keyword evidence="4" id="KW-1185">Reference proteome</keyword>
<dbReference type="PROSITE" id="PS51011">
    <property type="entry name" value="ARID"/>
    <property type="match status" value="1"/>
</dbReference>
<dbReference type="OrthoDB" id="1678912at2759"/>
<feature type="non-terminal residue" evidence="3">
    <location>
        <position position="1"/>
    </location>
</feature>
<dbReference type="InterPro" id="IPR001606">
    <property type="entry name" value="ARID_dom"/>
</dbReference>
<dbReference type="GO" id="GO:0003677">
    <property type="term" value="F:DNA binding"/>
    <property type="evidence" value="ECO:0007669"/>
    <property type="project" value="InterPro"/>
</dbReference>
<gene>
    <name evidence="3" type="ORF">C3L33_04326</name>
</gene>
<dbReference type="PANTHER" id="PTHR46691:SF5">
    <property type="entry name" value="HMG (HIGH MOBILITY GROUP) BOX PROTEIN"/>
    <property type="match status" value="1"/>
</dbReference>
<evidence type="ECO:0000313" key="4">
    <source>
        <dbReference type="Proteomes" id="UP000428333"/>
    </source>
</evidence>
<dbReference type="Proteomes" id="UP000428333">
    <property type="component" value="Linkage Group LG03"/>
</dbReference>
<dbReference type="InterPro" id="IPR036431">
    <property type="entry name" value="ARID_dom_sf"/>
</dbReference>
<protein>
    <recommendedName>
        <fullName evidence="2">ARID domain-containing protein</fullName>
    </recommendedName>
</protein>
<evidence type="ECO:0000313" key="3">
    <source>
        <dbReference type="EMBL" id="KAE9463801.1"/>
    </source>
</evidence>
<organism evidence="3 4">
    <name type="scientific">Rhododendron williamsianum</name>
    <dbReference type="NCBI Taxonomy" id="262921"/>
    <lineage>
        <taxon>Eukaryota</taxon>
        <taxon>Viridiplantae</taxon>
        <taxon>Streptophyta</taxon>
        <taxon>Embryophyta</taxon>
        <taxon>Tracheophyta</taxon>
        <taxon>Spermatophyta</taxon>
        <taxon>Magnoliopsida</taxon>
        <taxon>eudicotyledons</taxon>
        <taxon>Gunneridae</taxon>
        <taxon>Pentapetalae</taxon>
        <taxon>asterids</taxon>
        <taxon>Ericales</taxon>
        <taxon>Ericaceae</taxon>
        <taxon>Ericoideae</taxon>
        <taxon>Rhodoreae</taxon>
        <taxon>Rhododendron</taxon>
    </lineage>
</organism>